<dbReference type="AlphaFoldDB" id="A0AAD7NYE5"/>
<dbReference type="EMBL" id="JARJLG010000006">
    <property type="protein sequence ID" value="KAJ7780030.1"/>
    <property type="molecule type" value="Genomic_DNA"/>
</dbReference>
<evidence type="ECO:0000313" key="1">
    <source>
        <dbReference type="EMBL" id="KAJ7780030.1"/>
    </source>
</evidence>
<comment type="caution">
    <text evidence="1">The sequence shown here is derived from an EMBL/GenBank/DDBJ whole genome shotgun (WGS) entry which is preliminary data.</text>
</comment>
<organism evidence="1 2">
    <name type="scientific">Mycena maculata</name>
    <dbReference type="NCBI Taxonomy" id="230809"/>
    <lineage>
        <taxon>Eukaryota</taxon>
        <taxon>Fungi</taxon>
        <taxon>Dikarya</taxon>
        <taxon>Basidiomycota</taxon>
        <taxon>Agaricomycotina</taxon>
        <taxon>Agaricomycetes</taxon>
        <taxon>Agaricomycetidae</taxon>
        <taxon>Agaricales</taxon>
        <taxon>Marasmiineae</taxon>
        <taxon>Mycenaceae</taxon>
        <taxon>Mycena</taxon>
    </lineage>
</organism>
<gene>
    <name evidence="1" type="ORF">DFH07DRAFT_765347</name>
</gene>
<keyword evidence="2" id="KW-1185">Reference proteome</keyword>
<proteinExistence type="predicted"/>
<reference evidence="1" key="1">
    <citation type="submission" date="2023-03" db="EMBL/GenBank/DDBJ databases">
        <title>Massive genome expansion in bonnet fungi (Mycena s.s.) driven by repeated elements and novel gene families across ecological guilds.</title>
        <authorList>
            <consortium name="Lawrence Berkeley National Laboratory"/>
            <person name="Harder C.B."/>
            <person name="Miyauchi S."/>
            <person name="Viragh M."/>
            <person name="Kuo A."/>
            <person name="Thoen E."/>
            <person name="Andreopoulos B."/>
            <person name="Lu D."/>
            <person name="Skrede I."/>
            <person name="Drula E."/>
            <person name="Henrissat B."/>
            <person name="Morin E."/>
            <person name="Kohler A."/>
            <person name="Barry K."/>
            <person name="LaButti K."/>
            <person name="Morin E."/>
            <person name="Salamov A."/>
            <person name="Lipzen A."/>
            <person name="Mereny Z."/>
            <person name="Hegedus B."/>
            <person name="Baldrian P."/>
            <person name="Stursova M."/>
            <person name="Weitz H."/>
            <person name="Taylor A."/>
            <person name="Grigoriev I.V."/>
            <person name="Nagy L.G."/>
            <person name="Martin F."/>
            <person name="Kauserud H."/>
        </authorList>
    </citation>
    <scope>NUCLEOTIDE SEQUENCE</scope>
    <source>
        <strain evidence="1">CBHHK188m</strain>
    </source>
</reference>
<name>A0AAD7NYE5_9AGAR</name>
<accession>A0AAD7NYE5</accession>
<protein>
    <submittedName>
        <fullName evidence="1">Uncharacterized protein</fullName>
    </submittedName>
</protein>
<evidence type="ECO:0000313" key="2">
    <source>
        <dbReference type="Proteomes" id="UP001215280"/>
    </source>
</evidence>
<dbReference type="Proteomes" id="UP001215280">
    <property type="component" value="Unassembled WGS sequence"/>
</dbReference>
<sequence>MIIDSDAAQGVNELMSALTVSTPGPAASMTLLPHPDLRGMYFGCGMESWIDYMQYAKMLQSHWKIPNSALRATGLLIKDGPRLLLATLIELDDLRQDGLDLSLLEGLKAADVMGSWLYYISFKPYQKAQVDGLGLS</sequence>